<proteinExistence type="inferred from homology"/>
<dbReference type="Gene3D" id="3.20.20.80">
    <property type="entry name" value="Glycosidases"/>
    <property type="match status" value="1"/>
</dbReference>
<dbReference type="InterPro" id="IPR008979">
    <property type="entry name" value="Galactose-bd-like_sf"/>
</dbReference>
<dbReference type="GO" id="GO:0004553">
    <property type="term" value="F:hydrolase activity, hydrolyzing O-glycosyl compounds"/>
    <property type="evidence" value="ECO:0007669"/>
    <property type="project" value="InterPro"/>
</dbReference>
<dbReference type="InterPro" id="IPR051913">
    <property type="entry name" value="GH2_Domain-Containing"/>
</dbReference>
<dbReference type="InterPro" id="IPR017853">
    <property type="entry name" value="GH"/>
</dbReference>
<keyword evidence="2 8" id="KW-0378">Hydrolase</keyword>
<dbReference type="Pfam" id="PF00703">
    <property type="entry name" value="Glyco_hydro_2"/>
    <property type="match status" value="1"/>
</dbReference>
<evidence type="ECO:0000313" key="8">
    <source>
        <dbReference type="EMBL" id="KAK3694168.1"/>
    </source>
</evidence>
<dbReference type="InterPro" id="IPR006103">
    <property type="entry name" value="Glyco_hydro_2_cat"/>
</dbReference>
<keyword evidence="3" id="KW-0326">Glycosidase</keyword>
<dbReference type="Gene3D" id="2.60.120.260">
    <property type="entry name" value="Galactose-binding domain-like"/>
    <property type="match status" value="1"/>
</dbReference>
<evidence type="ECO:0000259" key="5">
    <source>
        <dbReference type="Pfam" id="PF00703"/>
    </source>
</evidence>
<sequence>MTFYSVLVFVFLVLSAAAAPINNTSNSHSRRHTPIPYRPLNPPLSTPWTEKVGTSPWPQHPRPQLYRETWKSLNGIWTYQSASGQAELNSPPAGLLAQEVLIPSCIESGLSGVMESGVMYMWFATTFDVSSNWTFGQPTILLNFEAVDYEATVFVNGNKAGFHRGGYFRFTLDITEHVKVGSQNDLRVFVFDPTDEPPTYIPHGKQTRYTSHIWYTPCSGIWQSVWLEAVPTNYISGLEVVADMNGDVAATVHTITQTPLPVEMSLVDEGDVVLGIFRATTDKKFSFHVPSAKLWSPDTPKLYKIVVNTQIDAVGSYTGFRTISSRVVKGVQRPVLNGKFVFQFGTLDQGYWPDGIYVPPTVEAMEYDLQLLKSLGMNMVRKHIKVEPHLFYHACDRLGLLVIQDMPSMHPAPSVLSTAPNADQQAEFEREVELLVTQFKGYPCIVTWVIYNEGWGQLTDPYYPEIGITARIRELDPTRLVDATTGWWDHGAGDFSDNHHYADPQCGTPWYSLNSAPYDPARIGFQGEFGGVGHRPEMENLWPIQQAIDTIPQTYELNADLAAFNYRAHVLLAQLRDQVALYGCSGAVWTQTTDVEGEVNGLLTYDRRVVRANATQWRADILALYLAAEARG</sequence>
<dbReference type="PANTHER" id="PTHR42732:SF2">
    <property type="entry name" value="BETA-MANNOSIDASE"/>
    <property type="match status" value="1"/>
</dbReference>
<gene>
    <name evidence="8" type="ORF">B0T22DRAFT_526182</name>
</gene>
<dbReference type="InterPro" id="IPR013783">
    <property type="entry name" value="Ig-like_fold"/>
</dbReference>
<dbReference type="Pfam" id="PF02837">
    <property type="entry name" value="Glyco_hydro_2_N"/>
    <property type="match status" value="1"/>
</dbReference>
<dbReference type="SUPFAM" id="SSF51445">
    <property type="entry name" value="(Trans)glycosidases"/>
    <property type="match status" value="1"/>
</dbReference>
<organism evidence="8 9">
    <name type="scientific">Podospora appendiculata</name>
    <dbReference type="NCBI Taxonomy" id="314037"/>
    <lineage>
        <taxon>Eukaryota</taxon>
        <taxon>Fungi</taxon>
        <taxon>Dikarya</taxon>
        <taxon>Ascomycota</taxon>
        <taxon>Pezizomycotina</taxon>
        <taxon>Sordariomycetes</taxon>
        <taxon>Sordariomycetidae</taxon>
        <taxon>Sordariales</taxon>
        <taxon>Podosporaceae</taxon>
        <taxon>Podospora</taxon>
    </lineage>
</organism>
<dbReference type="Proteomes" id="UP001270362">
    <property type="component" value="Unassembled WGS sequence"/>
</dbReference>
<keyword evidence="9" id="KW-1185">Reference proteome</keyword>
<dbReference type="SUPFAM" id="SSF49785">
    <property type="entry name" value="Galactose-binding domain-like"/>
    <property type="match status" value="1"/>
</dbReference>
<evidence type="ECO:0000256" key="4">
    <source>
        <dbReference type="SAM" id="SignalP"/>
    </source>
</evidence>
<evidence type="ECO:0000256" key="1">
    <source>
        <dbReference type="ARBA" id="ARBA00007401"/>
    </source>
</evidence>
<dbReference type="AlphaFoldDB" id="A0AAE0XIN1"/>
<evidence type="ECO:0000256" key="2">
    <source>
        <dbReference type="ARBA" id="ARBA00022801"/>
    </source>
</evidence>
<reference evidence="8" key="1">
    <citation type="journal article" date="2023" name="Mol. Phylogenet. Evol.">
        <title>Genome-scale phylogeny and comparative genomics of the fungal order Sordariales.</title>
        <authorList>
            <person name="Hensen N."/>
            <person name="Bonometti L."/>
            <person name="Westerberg I."/>
            <person name="Brannstrom I.O."/>
            <person name="Guillou S."/>
            <person name="Cros-Aarteil S."/>
            <person name="Calhoun S."/>
            <person name="Haridas S."/>
            <person name="Kuo A."/>
            <person name="Mondo S."/>
            <person name="Pangilinan J."/>
            <person name="Riley R."/>
            <person name="LaButti K."/>
            <person name="Andreopoulos B."/>
            <person name="Lipzen A."/>
            <person name="Chen C."/>
            <person name="Yan M."/>
            <person name="Daum C."/>
            <person name="Ng V."/>
            <person name="Clum A."/>
            <person name="Steindorff A."/>
            <person name="Ohm R.A."/>
            <person name="Martin F."/>
            <person name="Silar P."/>
            <person name="Natvig D.O."/>
            <person name="Lalanne C."/>
            <person name="Gautier V."/>
            <person name="Ament-Velasquez S.L."/>
            <person name="Kruys A."/>
            <person name="Hutchinson M.I."/>
            <person name="Powell A.J."/>
            <person name="Barry K."/>
            <person name="Miller A.N."/>
            <person name="Grigoriev I.V."/>
            <person name="Debuchy R."/>
            <person name="Gladieux P."/>
            <person name="Hiltunen Thoren M."/>
            <person name="Johannesson H."/>
        </authorList>
    </citation>
    <scope>NUCLEOTIDE SEQUENCE</scope>
    <source>
        <strain evidence="8">CBS 314.62</strain>
    </source>
</reference>
<reference evidence="8" key="2">
    <citation type="submission" date="2023-06" db="EMBL/GenBank/DDBJ databases">
        <authorList>
            <consortium name="Lawrence Berkeley National Laboratory"/>
            <person name="Haridas S."/>
            <person name="Hensen N."/>
            <person name="Bonometti L."/>
            <person name="Westerberg I."/>
            <person name="Brannstrom I.O."/>
            <person name="Guillou S."/>
            <person name="Cros-Aarteil S."/>
            <person name="Calhoun S."/>
            <person name="Kuo A."/>
            <person name="Mondo S."/>
            <person name="Pangilinan J."/>
            <person name="Riley R."/>
            <person name="Labutti K."/>
            <person name="Andreopoulos B."/>
            <person name="Lipzen A."/>
            <person name="Chen C."/>
            <person name="Yanf M."/>
            <person name="Daum C."/>
            <person name="Ng V."/>
            <person name="Clum A."/>
            <person name="Steindorff A."/>
            <person name="Ohm R."/>
            <person name="Martin F."/>
            <person name="Silar P."/>
            <person name="Natvig D."/>
            <person name="Lalanne C."/>
            <person name="Gautier V."/>
            <person name="Ament-Velasquez S.L."/>
            <person name="Kruys A."/>
            <person name="Hutchinson M.I."/>
            <person name="Powell A.J."/>
            <person name="Barry K."/>
            <person name="Miller A.N."/>
            <person name="Grigoriev I.V."/>
            <person name="Debuchy R."/>
            <person name="Gladieux P."/>
            <person name="Thoren M.H."/>
            <person name="Johannesson H."/>
        </authorList>
    </citation>
    <scope>NUCLEOTIDE SEQUENCE</scope>
    <source>
        <strain evidence="8">CBS 314.62</strain>
    </source>
</reference>
<dbReference type="InterPro" id="IPR036156">
    <property type="entry name" value="Beta-gal/glucu_dom_sf"/>
</dbReference>
<dbReference type="PANTHER" id="PTHR42732">
    <property type="entry name" value="BETA-GALACTOSIDASE"/>
    <property type="match status" value="1"/>
</dbReference>
<evidence type="ECO:0000256" key="3">
    <source>
        <dbReference type="ARBA" id="ARBA00023295"/>
    </source>
</evidence>
<dbReference type="GO" id="GO:0005975">
    <property type="term" value="P:carbohydrate metabolic process"/>
    <property type="evidence" value="ECO:0007669"/>
    <property type="project" value="InterPro"/>
</dbReference>
<comment type="similarity">
    <text evidence="1">Belongs to the glycosyl hydrolase 2 family.</text>
</comment>
<dbReference type="Gene3D" id="2.60.40.10">
    <property type="entry name" value="Immunoglobulins"/>
    <property type="match status" value="1"/>
</dbReference>
<feature type="chain" id="PRO_5042100082" evidence="4">
    <location>
        <begin position="19"/>
        <end position="632"/>
    </location>
</feature>
<dbReference type="EMBL" id="JAULSO010000001">
    <property type="protein sequence ID" value="KAK3694168.1"/>
    <property type="molecule type" value="Genomic_DNA"/>
</dbReference>
<feature type="domain" description="Glycosyl hydrolases family 2 sugar binding" evidence="7">
    <location>
        <begin position="121"/>
        <end position="228"/>
    </location>
</feature>
<evidence type="ECO:0000259" key="7">
    <source>
        <dbReference type="Pfam" id="PF02837"/>
    </source>
</evidence>
<feature type="signal peptide" evidence="4">
    <location>
        <begin position="1"/>
        <end position="18"/>
    </location>
</feature>
<keyword evidence="4" id="KW-0732">Signal</keyword>
<evidence type="ECO:0000313" key="9">
    <source>
        <dbReference type="Proteomes" id="UP001270362"/>
    </source>
</evidence>
<evidence type="ECO:0000259" key="6">
    <source>
        <dbReference type="Pfam" id="PF02836"/>
    </source>
</evidence>
<feature type="domain" description="Glycoside hydrolase family 2 catalytic" evidence="6">
    <location>
        <begin position="363"/>
        <end position="489"/>
    </location>
</feature>
<accession>A0AAE0XIN1</accession>
<dbReference type="SUPFAM" id="SSF49303">
    <property type="entry name" value="beta-Galactosidase/glucuronidase domain"/>
    <property type="match status" value="1"/>
</dbReference>
<comment type="caution">
    <text evidence="8">The sequence shown here is derived from an EMBL/GenBank/DDBJ whole genome shotgun (WGS) entry which is preliminary data.</text>
</comment>
<name>A0AAE0XIN1_9PEZI</name>
<protein>
    <submittedName>
        <fullName evidence="8">Glycoside hydrolase superfamily</fullName>
    </submittedName>
</protein>
<dbReference type="InterPro" id="IPR006102">
    <property type="entry name" value="Ig-like_GH2"/>
</dbReference>
<feature type="domain" description="Glycoside hydrolase family 2 immunoglobulin-like beta-sandwich" evidence="5">
    <location>
        <begin position="271"/>
        <end position="321"/>
    </location>
</feature>
<dbReference type="Pfam" id="PF02836">
    <property type="entry name" value="Glyco_hydro_2_C"/>
    <property type="match status" value="1"/>
</dbReference>
<dbReference type="InterPro" id="IPR006104">
    <property type="entry name" value="Glyco_hydro_2_N"/>
</dbReference>